<comment type="caution">
    <text evidence="1">The sequence shown here is derived from an EMBL/GenBank/DDBJ whole genome shotgun (WGS) entry which is preliminary data.</text>
</comment>
<protein>
    <submittedName>
        <fullName evidence="1">Uncharacterized protein</fullName>
    </submittedName>
</protein>
<accession>A0A0B4FQ51</accession>
<sequence>MRERLEIEESIRGGYRKRFGKNLSRQFRILSWWKMEIKLQWECPEEKTVYFFANCFRN</sequence>
<dbReference type="EMBL" id="AUZI01000012">
    <property type="protein sequence ID" value="KID49452.1"/>
    <property type="molecule type" value="Genomic_DNA"/>
</dbReference>
<organism evidence="1 2">
    <name type="scientific">Fusobacterium necrophorum subsp. funduliforme B35</name>
    <dbReference type="NCBI Taxonomy" id="1226633"/>
    <lineage>
        <taxon>Bacteria</taxon>
        <taxon>Fusobacteriati</taxon>
        <taxon>Fusobacteriota</taxon>
        <taxon>Fusobacteriia</taxon>
        <taxon>Fusobacteriales</taxon>
        <taxon>Fusobacteriaceae</taxon>
        <taxon>Fusobacterium</taxon>
    </lineage>
</organism>
<dbReference type="AlphaFoldDB" id="A0A0B4FQ51"/>
<evidence type="ECO:0000313" key="2">
    <source>
        <dbReference type="Proteomes" id="UP000031184"/>
    </source>
</evidence>
<gene>
    <name evidence="1" type="ORF">C095_04705</name>
</gene>
<name>A0A0B4FQ51_9FUSO</name>
<evidence type="ECO:0000313" key="1">
    <source>
        <dbReference type="EMBL" id="KID49452.1"/>
    </source>
</evidence>
<reference evidence="1 2" key="1">
    <citation type="submission" date="2013-08" db="EMBL/GenBank/DDBJ databases">
        <title>An opportunistic ruminal bacterium that causes liver abscesses in cattle.</title>
        <authorList>
            <person name="Benahmed F.H."/>
            <person name="Rasmussen M."/>
            <person name="Harbottle H."/>
            <person name="Soppet D."/>
            <person name="Nagaraja T.G."/>
            <person name="Davidson M."/>
        </authorList>
    </citation>
    <scope>NUCLEOTIDE SEQUENCE [LARGE SCALE GENOMIC DNA]</scope>
    <source>
        <strain evidence="1 2">B35</strain>
    </source>
</reference>
<proteinExistence type="predicted"/>
<dbReference type="Proteomes" id="UP000031184">
    <property type="component" value="Unassembled WGS sequence"/>
</dbReference>